<keyword evidence="2" id="KW-0808">Transferase</keyword>
<evidence type="ECO:0000259" key="5">
    <source>
        <dbReference type="Pfam" id="PF13657"/>
    </source>
</evidence>
<dbReference type="InterPro" id="IPR017508">
    <property type="entry name" value="HipA_N1"/>
</dbReference>
<comment type="similarity">
    <text evidence="1">Belongs to the HipA Ser/Thr kinase family.</text>
</comment>
<feature type="domain" description="HipA-like C-terminal" evidence="4">
    <location>
        <begin position="174"/>
        <end position="384"/>
    </location>
</feature>
<protein>
    <submittedName>
        <fullName evidence="6">Type II toxin-antitoxin system HipA family toxin</fullName>
    </submittedName>
</protein>
<dbReference type="Gene3D" id="1.10.1070.20">
    <property type="match status" value="1"/>
</dbReference>
<accession>A0ABW1YUK1</accession>
<dbReference type="PANTHER" id="PTHR37419:SF8">
    <property type="entry name" value="TOXIN YJJJ"/>
    <property type="match status" value="1"/>
</dbReference>
<dbReference type="RefSeq" id="WP_386280333.1">
    <property type="nucleotide sequence ID" value="NZ_JBHSWA010000001.1"/>
</dbReference>
<evidence type="ECO:0000313" key="6">
    <source>
        <dbReference type="EMBL" id="MFC6640789.1"/>
    </source>
</evidence>
<evidence type="ECO:0000256" key="2">
    <source>
        <dbReference type="ARBA" id="ARBA00022679"/>
    </source>
</evidence>
<sequence length="416" mass="45716">MALGTSEQKVTHVCLGSALLPVGKLRFTQGSRRHHSEFQYFESWLNDARAFAIEPHLPLGLTPSYVFKASTGDQRDSLPSVLQDATPDAWGRLLMARVHGADLSEFDTLTLLDDATRQGALRFTEGDGGIISGHRTPVSNLNQLDALRDIAVRVEQRCEMSREDLRLIAGAGGSIGGARPKATVQDGDALWIAKFSSLGDQSPVERIEVATLQLARECGLRAPNARLMLESSGHPVALIRRFDRRAGGRVPYFSSRTALNRSGAEQGSYTEIAEAIRMISKAARADLHELWARMAFNVLVTNTDDHLKNHGFIYADNGLWRLSPLFDVNPQAGGHRYLETAIIEGGPFKASLDLAVAAAEFFDLTENQARKRAREMASLIAKRWRPLMRQFGIGGEDLKSLSDAFEHGEAEKALSL</sequence>
<dbReference type="Pfam" id="PF13657">
    <property type="entry name" value="Couple_hipA"/>
    <property type="match status" value="1"/>
</dbReference>
<dbReference type="Pfam" id="PF07804">
    <property type="entry name" value="HipA_C"/>
    <property type="match status" value="1"/>
</dbReference>
<dbReference type="EMBL" id="JBHSWA010000001">
    <property type="protein sequence ID" value="MFC6640789.1"/>
    <property type="molecule type" value="Genomic_DNA"/>
</dbReference>
<evidence type="ECO:0000313" key="7">
    <source>
        <dbReference type="Proteomes" id="UP001596403"/>
    </source>
</evidence>
<proteinExistence type="inferred from homology"/>
<comment type="caution">
    <text evidence="6">The sequence shown here is derived from an EMBL/GenBank/DDBJ whole genome shotgun (WGS) entry which is preliminary data.</text>
</comment>
<evidence type="ECO:0000256" key="1">
    <source>
        <dbReference type="ARBA" id="ARBA00010164"/>
    </source>
</evidence>
<keyword evidence="3" id="KW-0418">Kinase</keyword>
<feature type="domain" description="HipA N-terminal subdomain 1" evidence="5">
    <location>
        <begin position="21"/>
        <end position="114"/>
    </location>
</feature>
<dbReference type="Proteomes" id="UP001596403">
    <property type="component" value="Unassembled WGS sequence"/>
</dbReference>
<gene>
    <name evidence="6" type="ORF">ACFQAU_02660</name>
</gene>
<keyword evidence="7" id="KW-1185">Reference proteome</keyword>
<reference evidence="7" key="1">
    <citation type="journal article" date="2019" name="Int. J. Syst. Evol. Microbiol.">
        <title>The Global Catalogue of Microorganisms (GCM) 10K type strain sequencing project: providing services to taxonomists for standard genome sequencing and annotation.</title>
        <authorList>
            <consortium name="The Broad Institute Genomics Platform"/>
            <consortium name="The Broad Institute Genome Sequencing Center for Infectious Disease"/>
            <person name="Wu L."/>
            <person name="Ma J."/>
        </authorList>
    </citation>
    <scope>NUCLEOTIDE SEQUENCE [LARGE SCALE GENOMIC DNA]</scope>
    <source>
        <strain evidence="7">NBRC 111368</strain>
    </source>
</reference>
<evidence type="ECO:0000259" key="4">
    <source>
        <dbReference type="Pfam" id="PF07804"/>
    </source>
</evidence>
<dbReference type="InterPro" id="IPR052028">
    <property type="entry name" value="HipA_Ser/Thr_kinase"/>
</dbReference>
<dbReference type="InterPro" id="IPR012893">
    <property type="entry name" value="HipA-like_C"/>
</dbReference>
<dbReference type="PANTHER" id="PTHR37419">
    <property type="entry name" value="SERINE/THREONINE-PROTEIN KINASE TOXIN HIPA"/>
    <property type="match status" value="1"/>
</dbReference>
<evidence type="ECO:0000256" key="3">
    <source>
        <dbReference type="ARBA" id="ARBA00022777"/>
    </source>
</evidence>
<organism evidence="6 7">
    <name type="scientific">Sulfitobacter profundi</name>
    <dbReference type="NCBI Taxonomy" id="2679961"/>
    <lineage>
        <taxon>Bacteria</taxon>
        <taxon>Pseudomonadati</taxon>
        <taxon>Pseudomonadota</taxon>
        <taxon>Alphaproteobacteria</taxon>
        <taxon>Rhodobacterales</taxon>
        <taxon>Roseobacteraceae</taxon>
        <taxon>Sulfitobacter</taxon>
    </lineage>
</organism>
<name>A0ABW1YUK1_9RHOB</name>